<dbReference type="RefSeq" id="WP_143226486.1">
    <property type="nucleotide sequence ID" value="NZ_BMKN01000003.1"/>
</dbReference>
<dbReference type="AlphaFoldDB" id="A0A917ENG9"/>
<proteinExistence type="predicted"/>
<protein>
    <recommendedName>
        <fullName evidence="4">Lipid A 3-O-deacylase (PagL)</fullName>
    </recommendedName>
</protein>
<evidence type="ECO:0000313" key="3">
    <source>
        <dbReference type="Proteomes" id="UP000606730"/>
    </source>
</evidence>
<dbReference type="Gene3D" id="2.40.160.20">
    <property type="match status" value="1"/>
</dbReference>
<reference evidence="2" key="1">
    <citation type="journal article" date="2014" name="Int. J. Syst. Evol. Microbiol.">
        <title>Complete genome sequence of Corynebacterium casei LMG S-19264T (=DSM 44701T), isolated from a smear-ripened cheese.</title>
        <authorList>
            <consortium name="US DOE Joint Genome Institute (JGI-PGF)"/>
            <person name="Walter F."/>
            <person name="Albersmeier A."/>
            <person name="Kalinowski J."/>
            <person name="Ruckert C."/>
        </authorList>
    </citation>
    <scope>NUCLEOTIDE SEQUENCE</scope>
    <source>
        <strain evidence="2">CGMCC 1.16012</strain>
    </source>
</reference>
<evidence type="ECO:0000256" key="1">
    <source>
        <dbReference type="SAM" id="SignalP"/>
    </source>
</evidence>
<accession>A0A917ENG9</accession>
<gene>
    <name evidence="2" type="ORF">GCM10011517_33280</name>
</gene>
<organism evidence="2 3">
    <name type="scientific">Actibacterium pelagium</name>
    <dbReference type="NCBI Taxonomy" id="2029103"/>
    <lineage>
        <taxon>Bacteria</taxon>
        <taxon>Pseudomonadati</taxon>
        <taxon>Pseudomonadota</taxon>
        <taxon>Alphaproteobacteria</taxon>
        <taxon>Rhodobacterales</taxon>
        <taxon>Roseobacteraceae</taxon>
        <taxon>Actibacterium</taxon>
    </lineage>
</organism>
<evidence type="ECO:0008006" key="4">
    <source>
        <dbReference type="Google" id="ProtNLM"/>
    </source>
</evidence>
<feature type="chain" id="PRO_5037915817" description="Lipid A 3-O-deacylase (PagL)" evidence="1">
    <location>
        <begin position="22"/>
        <end position="165"/>
    </location>
</feature>
<comment type="caution">
    <text evidence="2">The sequence shown here is derived from an EMBL/GenBank/DDBJ whole genome shotgun (WGS) entry which is preliminary data.</text>
</comment>
<evidence type="ECO:0000313" key="2">
    <source>
        <dbReference type="EMBL" id="GGE62903.1"/>
    </source>
</evidence>
<name>A0A917ENG9_9RHOB</name>
<sequence>MRKWLLILSLTTAILSQKALAEEGGSPLAPDMMMIQLGSHHSNLSAPRNIGSFESFNPGVIFSWEVNSSRGSISAGVFRNSYGSPSPVLSYSHRLKDFETGYVAAFAGIADYGSDAEFVNNGGLGSLVPLAGLHIRHRNFYGQLIPAKEEAGWGAIVVFGLQFDL</sequence>
<dbReference type="Proteomes" id="UP000606730">
    <property type="component" value="Unassembled WGS sequence"/>
</dbReference>
<keyword evidence="1" id="KW-0732">Signal</keyword>
<keyword evidence="3" id="KW-1185">Reference proteome</keyword>
<dbReference type="EMBL" id="BMKN01000003">
    <property type="protein sequence ID" value="GGE62903.1"/>
    <property type="molecule type" value="Genomic_DNA"/>
</dbReference>
<dbReference type="OrthoDB" id="7707691at2"/>
<reference evidence="2" key="2">
    <citation type="submission" date="2020-09" db="EMBL/GenBank/DDBJ databases">
        <authorList>
            <person name="Sun Q."/>
            <person name="Zhou Y."/>
        </authorList>
    </citation>
    <scope>NUCLEOTIDE SEQUENCE</scope>
    <source>
        <strain evidence="2">CGMCC 1.16012</strain>
    </source>
</reference>
<feature type="signal peptide" evidence="1">
    <location>
        <begin position="1"/>
        <end position="21"/>
    </location>
</feature>